<accession>A0AAU0F481</accession>
<dbReference type="EMBL" id="CP136426">
    <property type="protein sequence ID" value="WOC52423.1"/>
    <property type="molecule type" value="Genomic_DNA"/>
</dbReference>
<protein>
    <submittedName>
        <fullName evidence="1">Uncharacterized protein</fullName>
    </submittedName>
</protein>
<evidence type="ECO:0000313" key="2">
    <source>
        <dbReference type="Proteomes" id="UP001432059"/>
    </source>
</evidence>
<gene>
    <name evidence="1" type="ORF">BPO_1776</name>
</gene>
<dbReference type="Proteomes" id="UP001432059">
    <property type="component" value="Chromosome"/>
</dbReference>
<proteinExistence type="predicted"/>
<keyword evidence="2" id="KW-1185">Reference proteome</keyword>
<reference evidence="1" key="1">
    <citation type="submission" date="2023-10" db="EMBL/GenBank/DDBJ databases">
        <title>Characterization and whole genome sequencing of a novel strain of Bergeyella porcorum QD2021 isolated from pig.</title>
        <authorList>
            <person name="Liu G."/>
            <person name="Chen C."/>
            <person name="Han X."/>
        </authorList>
    </citation>
    <scope>NUCLEOTIDE SEQUENCE</scope>
    <source>
        <strain evidence="1">QD2021</strain>
    </source>
</reference>
<dbReference type="AlphaFoldDB" id="A0AAU0F481"/>
<dbReference type="KEGG" id="bpor:BPO_1776"/>
<sequence length="29" mass="3402">MNINAANMFKTFFTEYKNPFDATNISDKK</sequence>
<evidence type="ECO:0000313" key="1">
    <source>
        <dbReference type="EMBL" id="WOC52423.1"/>
    </source>
</evidence>
<name>A0AAU0F481_9FLAO</name>
<organism evidence="1 2">
    <name type="scientific">Bergeyella porcorum</name>
    <dbReference type="NCBI Taxonomy" id="1735111"/>
    <lineage>
        <taxon>Bacteria</taxon>
        <taxon>Pseudomonadati</taxon>
        <taxon>Bacteroidota</taxon>
        <taxon>Flavobacteriia</taxon>
        <taxon>Flavobacteriales</taxon>
        <taxon>Weeksellaceae</taxon>
        <taxon>Bergeyella</taxon>
    </lineage>
</organism>